<organism evidence="9 10">
    <name type="scientific">Sinobacterium caligoides</name>
    <dbReference type="NCBI Taxonomy" id="933926"/>
    <lineage>
        <taxon>Bacteria</taxon>
        <taxon>Pseudomonadati</taxon>
        <taxon>Pseudomonadota</taxon>
        <taxon>Gammaproteobacteria</taxon>
        <taxon>Cellvibrionales</taxon>
        <taxon>Spongiibacteraceae</taxon>
        <taxon>Sinobacterium</taxon>
    </lineage>
</organism>
<feature type="transmembrane region" description="Helical" evidence="8">
    <location>
        <begin position="78"/>
        <end position="95"/>
    </location>
</feature>
<keyword evidence="7 8" id="KW-0472">Membrane</keyword>
<evidence type="ECO:0000256" key="3">
    <source>
        <dbReference type="ARBA" id="ARBA00022448"/>
    </source>
</evidence>
<keyword evidence="6 8" id="KW-1133">Transmembrane helix</keyword>
<comment type="caution">
    <text evidence="9">The sequence shown here is derived from an EMBL/GenBank/DDBJ whole genome shotgun (WGS) entry which is preliminary data.</text>
</comment>
<keyword evidence="3" id="KW-0813">Transport</keyword>
<dbReference type="Pfam" id="PF01925">
    <property type="entry name" value="TauE"/>
    <property type="match status" value="1"/>
</dbReference>
<keyword evidence="10" id="KW-1185">Reference proteome</keyword>
<dbReference type="PANTHER" id="PTHR30269">
    <property type="entry name" value="TRANSMEMBRANE PROTEIN YFCA"/>
    <property type="match status" value="1"/>
</dbReference>
<proteinExistence type="inferred from homology"/>
<dbReference type="InterPro" id="IPR052017">
    <property type="entry name" value="TSUP"/>
</dbReference>
<dbReference type="EMBL" id="RKHR01000004">
    <property type="protein sequence ID" value="ROS01555.1"/>
    <property type="molecule type" value="Genomic_DNA"/>
</dbReference>
<sequence>MDIAVEMLVLLFAVAMLAGFIDAVAGGGGLLTIPALIFAGVPPVQTLGTNKLQGSFASFSAAFHFLRSGMLDIRRMPLMITTVFFSAALGSWAVQRVDNQFLMTLMPIGLIAIALYSFFSKGLGKTETAAKLTDRQFSVTAAPAIGFYDGFFGPGTGTFLAISFVKLKGMAFVRATAHAKVLNFTSNITALTVFVVGGKVLWLVGIVMAIGAFLGGRIGAGMVINKGASFVRIITVVVCVAMSVSLIYKQL</sequence>
<keyword evidence="4 8" id="KW-1003">Cell membrane</keyword>
<evidence type="ECO:0000256" key="7">
    <source>
        <dbReference type="ARBA" id="ARBA00023136"/>
    </source>
</evidence>
<keyword evidence="5 8" id="KW-0812">Transmembrane</keyword>
<evidence type="ECO:0000256" key="5">
    <source>
        <dbReference type="ARBA" id="ARBA00022692"/>
    </source>
</evidence>
<evidence type="ECO:0000256" key="8">
    <source>
        <dbReference type="RuleBase" id="RU363041"/>
    </source>
</evidence>
<evidence type="ECO:0000313" key="9">
    <source>
        <dbReference type="EMBL" id="ROS01555.1"/>
    </source>
</evidence>
<accession>A0A3N2DQI0</accession>
<evidence type="ECO:0000313" key="10">
    <source>
        <dbReference type="Proteomes" id="UP000275394"/>
    </source>
</evidence>
<reference evidence="9 10" key="1">
    <citation type="submission" date="2018-11" db="EMBL/GenBank/DDBJ databases">
        <title>Genomic Encyclopedia of Type Strains, Phase IV (KMG-IV): sequencing the most valuable type-strain genomes for metagenomic binning, comparative biology and taxonomic classification.</title>
        <authorList>
            <person name="Goeker M."/>
        </authorList>
    </citation>
    <scope>NUCLEOTIDE SEQUENCE [LARGE SCALE GENOMIC DNA]</scope>
    <source>
        <strain evidence="9 10">DSM 100316</strain>
    </source>
</reference>
<evidence type="ECO:0000256" key="1">
    <source>
        <dbReference type="ARBA" id="ARBA00004651"/>
    </source>
</evidence>
<dbReference type="InterPro" id="IPR002781">
    <property type="entry name" value="TM_pro_TauE-like"/>
</dbReference>
<protein>
    <recommendedName>
        <fullName evidence="8">Probable membrane transporter protein</fullName>
    </recommendedName>
</protein>
<dbReference type="RefSeq" id="WP_211333637.1">
    <property type="nucleotide sequence ID" value="NZ_RKHR01000004.1"/>
</dbReference>
<dbReference type="Proteomes" id="UP000275394">
    <property type="component" value="Unassembled WGS sequence"/>
</dbReference>
<dbReference type="PANTHER" id="PTHR30269:SF0">
    <property type="entry name" value="MEMBRANE TRANSPORTER PROTEIN YFCA-RELATED"/>
    <property type="match status" value="1"/>
</dbReference>
<comment type="subcellular location">
    <subcellularLocation>
        <location evidence="1 8">Cell membrane</location>
        <topology evidence="1 8">Multi-pass membrane protein</topology>
    </subcellularLocation>
</comment>
<feature type="transmembrane region" description="Helical" evidence="8">
    <location>
        <begin position="101"/>
        <end position="119"/>
    </location>
</feature>
<comment type="similarity">
    <text evidence="2 8">Belongs to the 4-toluene sulfonate uptake permease (TSUP) (TC 2.A.102) family.</text>
</comment>
<gene>
    <name evidence="9" type="ORF">EDC56_1997</name>
</gene>
<evidence type="ECO:0000256" key="2">
    <source>
        <dbReference type="ARBA" id="ARBA00009142"/>
    </source>
</evidence>
<dbReference type="GO" id="GO:0005886">
    <property type="term" value="C:plasma membrane"/>
    <property type="evidence" value="ECO:0007669"/>
    <property type="project" value="UniProtKB-SubCell"/>
</dbReference>
<name>A0A3N2DQI0_9GAMM</name>
<evidence type="ECO:0000256" key="6">
    <source>
        <dbReference type="ARBA" id="ARBA00022989"/>
    </source>
</evidence>
<dbReference type="AlphaFoldDB" id="A0A3N2DQI0"/>
<feature type="transmembrane region" description="Helical" evidence="8">
    <location>
        <begin position="230"/>
        <end position="248"/>
    </location>
</feature>
<evidence type="ECO:0000256" key="4">
    <source>
        <dbReference type="ARBA" id="ARBA00022475"/>
    </source>
</evidence>